<dbReference type="PANTHER" id="PTHR34853:SF5">
    <property type="entry name" value="LIP-DOMAIN-CONTAINING PROTEIN-RELATED"/>
    <property type="match status" value="1"/>
</dbReference>
<comment type="similarity">
    <text evidence="2">Belongs to the AB hydrolase superfamily. Lipase family.</text>
</comment>
<dbReference type="AlphaFoldDB" id="A0A179F5F8"/>
<organism evidence="3 4">
    <name type="scientific">Pochonia chlamydosporia 170</name>
    <dbReference type="NCBI Taxonomy" id="1380566"/>
    <lineage>
        <taxon>Eukaryota</taxon>
        <taxon>Fungi</taxon>
        <taxon>Dikarya</taxon>
        <taxon>Ascomycota</taxon>
        <taxon>Pezizomycotina</taxon>
        <taxon>Sordariomycetes</taxon>
        <taxon>Hypocreomycetidae</taxon>
        <taxon>Hypocreales</taxon>
        <taxon>Clavicipitaceae</taxon>
        <taxon>Pochonia</taxon>
    </lineage>
</organism>
<keyword evidence="4" id="KW-1185">Reference proteome</keyword>
<dbReference type="Gene3D" id="1.10.260.130">
    <property type="match status" value="1"/>
</dbReference>
<dbReference type="GO" id="GO:0016042">
    <property type="term" value="P:lipid catabolic process"/>
    <property type="evidence" value="ECO:0007669"/>
    <property type="project" value="UniProtKB-UniRule"/>
</dbReference>
<dbReference type="PIRSF" id="PIRSF029171">
    <property type="entry name" value="Esterase_LipA"/>
    <property type="match status" value="1"/>
</dbReference>
<dbReference type="STRING" id="1380566.A0A179F5F8"/>
<dbReference type="InterPro" id="IPR029058">
    <property type="entry name" value="AB_hydrolase_fold"/>
</dbReference>
<dbReference type="OrthoDB" id="2373480at2759"/>
<sequence length="454" mass="48869">MRLAAYLIATVALAARTGVAITPPIPQDSSNTTKIPPPSVDPFYNVPDGIEDLPPGTVLRHRKPPSPITGFTFSADEFLRDAYQILYRTNDRANAATATVVTVLVPHNPDFGKVVSLESAEDAASIDCAPSFGFQQASSLYPKLESPTAQLQVLIAEDLLNRGWIVIVPDIQGPKAAYPPREIAAYASLDAIRATLNAANLTGVKQDAKFAIWGYSGGASAGLATVQVMPSYAPELNIVAAAIGGGTGDRPTSINLISHLNKSPTSNFIVIGILGAAGQDPEFAKEVEAHLKPEYRDHFYQAKHECLDAAKKTYANEDIQQMFDDPSFLNDITEIGAPNYTDIAPTVPIYWYQSKIDQLVPAWLAETAVQNLCSQGANIHFVLDSVANVSHASYSVYGTEASLDWLGEALDGKKPAMGCSTAMVETKEVPRKFVEIFPPALRKVIYQFAASMEA</sequence>
<keyword evidence="1" id="KW-0378">Hydrolase</keyword>
<dbReference type="PANTHER" id="PTHR34853">
    <property type="match status" value="1"/>
</dbReference>
<proteinExistence type="inferred from homology"/>
<dbReference type="GeneID" id="28849704"/>
<evidence type="ECO:0000313" key="3">
    <source>
        <dbReference type="EMBL" id="OAQ60600.1"/>
    </source>
</evidence>
<dbReference type="Gene3D" id="3.40.50.1820">
    <property type="entry name" value="alpha/beta hydrolase"/>
    <property type="match status" value="1"/>
</dbReference>
<evidence type="ECO:0000256" key="2">
    <source>
        <dbReference type="PIRNR" id="PIRNR029171"/>
    </source>
</evidence>
<dbReference type="KEGG" id="pchm:VFPPC_06721"/>
<dbReference type="Proteomes" id="UP000078397">
    <property type="component" value="Unassembled WGS sequence"/>
</dbReference>
<name>A0A179F5F8_METCM</name>
<evidence type="ECO:0000256" key="1">
    <source>
        <dbReference type="ARBA" id="ARBA00022801"/>
    </source>
</evidence>
<reference evidence="3 4" key="1">
    <citation type="journal article" date="2016" name="PLoS Pathog.">
        <title>Biosynthesis of antibiotic leucinostatins in bio-control fungus Purpureocillium lilacinum and their inhibition on phytophthora revealed by genome mining.</title>
        <authorList>
            <person name="Wang G."/>
            <person name="Liu Z."/>
            <person name="Lin R."/>
            <person name="Li E."/>
            <person name="Mao Z."/>
            <person name="Ling J."/>
            <person name="Yang Y."/>
            <person name="Yin W.B."/>
            <person name="Xie B."/>
        </authorList>
    </citation>
    <scope>NUCLEOTIDE SEQUENCE [LARGE SCALE GENOMIC DNA]</scope>
    <source>
        <strain evidence="3">170</strain>
    </source>
</reference>
<accession>A0A179F5F8</accession>
<gene>
    <name evidence="3" type="ORF">VFPPC_06721</name>
</gene>
<protein>
    <submittedName>
        <fullName evidence="3">Lipase 2</fullName>
    </submittedName>
</protein>
<dbReference type="GO" id="GO:0004806">
    <property type="term" value="F:triacylglycerol lipase activity"/>
    <property type="evidence" value="ECO:0007669"/>
    <property type="project" value="UniProtKB-UniRule"/>
</dbReference>
<dbReference type="Pfam" id="PF03583">
    <property type="entry name" value="LIP"/>
    <property type="match status" value="1"/>
</dbReference>
<feature type="chain" id="PRO_5013433953" evidence="2">
    <location>
        <begin position="21"/>
        <end position="454"/>
    </location>
</feature>
<comment type="caution">
    <text evidence="3">The sequence shown here is derived from an EMBL/GenBank/DDBJ whole genome shotgun (WGS) entry which is preliminary data.</text>
</comment>
<keyword evidence="2" id="KW-0732">Signal</keyword>
<dbReference type="InterPro" id="IPR005152">
    <property type="entry name" value="Lipase_secreted"/>
</dbReference>
<feature type="signal peptide" evidence="2">
    <location>
        <begin position="1"/>
        <end position="20"/>
    </location>
</feature>
<evidence type="ECO:0000313" key="4">
    <source>
        <dbReference type="Proteomes" id="UP000078397"/>
    </source>
</evidence>
<dbReference type="RefSeq" id="XP_018138478.1">
    <property type="nucleotide sequence ID" value="XM_018285710.1"/>
</dbReference>
<dbReference type="SUPFAM" id="SSF53474">
    <property type="entry name" value="alpha/beta-Hydrolases"/>
    <property type="match status" value="1"/>
</dbReference>
<dbReference type="EMBL" id="LSBJ02000008">
    <property type="protein sequence ID" value="OAQ60600.1"/>
    <property type="molecule type" value="Genomic_DNA"/>
</dbReference>